<dbReference type="InterPro" id="IPR050239">
    <property type="entry name" value="Sigma-70_RNA_pol_init_factors"/>
</dbReference>
<dbReference type="Proteomes" id="UP000176355">
    <property type="component" value="Unassembled WGS sequence"/>
</dbReference>
<dbReference type="InterPro" id="IPR036388">
    <property type="entry name" value="WH-like_DNA-bd_sf"/>
</dbReference>
<dbReference type="PANTHER" id="PTHR30603">
    <property type="entry name" value="RNA POLYMERASE SIGMA FACTOR RPO"/>
    <property type="match status" value="1"/>
</dbReference>
<dbReference type="NCBIfam" id="TIGR02937">
    <property type="entry name" value="sigma70-ECF"/>
    <property type="match status" value="1"/>
</dbReference>
<dbReference type="InterPro" id="IPR009042">
    <property type="entry name" value="RNA_pol_sigma70_r1_2"/>
</dbReference>
<comment type="similarity">
    <text evidence="1">Belongs to the sigma-70 factor family.</text>
</comment>
<dbReference type="InterPro" id="IPR007624">
    <property type="entry name" value="RNA_pol_sigma70_r3"/>
</dbReference>
<dbReference type="PANTHER" id="PTHR30603:SF60">
    <property type="entry name" value="RNA POLYMERASE SIGMA FACTOR RPOD"/>
    <property type="match status" value="1"/>
</dbReference>
<dbReference type="Gene3D" id="1.10.601.10">
    <property type="entry name" value="RNA Polymerase Primary Sigma Factor"/>
    <property type="match status" value="2"/>
</dbReference>
<dbReference type="GO" id="GO:0016987">
    <property type="term" value="F:sigma factor activity"/>
    <property type="evidence" value="ECO:0007669"/>
    <property type="project" value="UniProtKB-KW"/>
</dbReference>
<dbReference type="Pfam" id="PF00140">
    <property type="entry name" value="Sigma70_r1_2"/>
    <property type="match status" value="1"/>
</dbReference>
<evidence type="ECO:0000313" key="7">
    <source>
        <dbReference type="EMBL" id="OHA43787.1"/>
    </source>
</evidence>
<dbReference type="InterPro" id="IPR000943">
    <property type="entry name" value="RNA_pol_sigma70"/>
</dbReference>
<organism evidence="7 8">
    <name type="scientific">Candidatus Taylorbacteria bacterium RIFCSPLOWO2_12_FULL_44_15c</name>
    <dbReference type="NCBI Taxonomy" id="1802333"/>
    <lineage>
        <taxon>Bacteria</taxon>
        <taxon>Candidatus Tayloriibacteriota</taxon>
    </lineage>
</organism>
<gene>
    <name evidence="7" type="ORF">A3G03_02060</name>
</gene>
<dbReference type="InterPro" id="IPR007630">
    <property type="entry name" value="RNA_pol_sigma70_r4"/>
</dbReference>
<proteinExistence type="inferred from homology"/>
<evidence type="ECO:0000256" key="3">
    <source>
        <dbReference type="ARBA" id="ARBA00023082"/>
    </source>
</evidence>
<feature type="domain" description="RNA polymerase sigma-70" evidence="6">
    <location>
        <begin position="80"/>
        <end position="93"/>
    </location>
</feature>
<keyword evidence="4" id="KW-0238">DNA-binding</keyword>
<sequence>MNQAVNSVFPNSEYEKLDAFQSYCRQINEVPLLSREEERELARQIKKGDEKAREQMIKANLRLVVKIARGYEHFGLPLLDLISEGNIGLMKAVDRFDPRQAKLSTYASMWIRQRITRALTNQSRIIRIPVHAISEIASVNKMKTEIRSQGHKDHEVINRELADKLGTTTEHIRELQLAEMRPISLDVPVGVGDSRFGDSVEDPTTKNPARELEEKSDKEYLHRLLGKLSDRDATIIRLRYGLNGGEVKTLEEIGWRFGVTREAVRQIQTKAERKLRRMMEREKRILDLPLGIF</sequence>
<dbReference type="PROSITE" id="PS00715">
    <property type="entry name" value="SIGMA70_1"/>
    <property type="match status" value="1"/>
</dbReference>
<dbReference type="Gene3D" id="1.10.10.10">
    <property type="entry name" value="Winged helix-like DNA-binding domain superfamily/Winged helix DNA-binding domain"/>
    <property type="match status" value="2"/>
</dbReference>
<evidence type="ECO:0000313" key="8">
    <source>
        <dbReference type="Proteomes" id="UP000176355"/>
    </source>
</evidence>
<dbReference type="SUPFAM" id="SSF88946">
    <property type="entry name" value="Sigma2 domain of RNA polymerase sigma factors"/>
    <property type="match status" value="1"/>
</dbReference>
<evidence type="ECO:0000259" key="6">
    <source>
        <dbReference type="PROSITE" id="PS00715"/>
    </source>
</evidence>
<dbReference type="GO" id="GO:0006352">
    <property type="term" value="P:DNA-templated transcription initiation"/>
    <property type="evidence" value="ECO:0007669"/>
    <property type="project" value="InterPro"/>
</dbReference>
<name>A0A1G2P619_9BACT</name>
<protein>
    <recommendedName>
        <fullName evidence="6">RNA polymerase sigma-70 domain-containing protein</fullName>
    </recommendedName>
</protein>
<evidence type="ECO:0000256" key="2">
    <source>
        <dbReference type="ARBA" id="ARBA00023015"/>
    </source>
</evidence>
<keyword evidence="5" id="KW-0804">Transcription</keyword>
<dbReference type="Pfam" id="PF04539">
    <property type="entry name" value="Sigma70_r3"/>
    <property type="match status" value="1"/>
</dbReference>
<dbReference type="Pfam" id="PF04542">
    <property type="entry name" value="Sigma70_r2"/>
    <property type="match status" value="1"/>
</dbReference>
<evidence type="ECO:0000256" key="5">
    <source>
        <dbReference type="ARBA" id="ARBA00023163"/>
    </source>
</evidence>
<dbReference type="InterPro" id="IPR013325">
    <property type="entry name" value="RNA_pol_sigma_r2"/>
</dbReference>
<dbReference type="EMBL" id="MHSL01000018">
    <property type="protein sequence ID" value="OHA43787.1"/>
    <property type="molecule type" value="Genomic_DNA"/>
</dbReference>
<evidence type="ECO:0000256" key="4">
    <source>
        <dbReference type="ARBA" id="ARBA00023125"/>
    </source>
</evidence>
<dbReference type="STRING" id="1802333.A3G03_02060"/>
<evidence type="ECO:0000256" key="1">
    <source>
        <dbReference type="ARBA" id="ARBA00007788"/>
    </source>
</evidence>
<accession>A0A1G2P619</accession>
<comment type="caution">
    <text evidence="7">The sequence shown here is derived from an EMBL/GenBank/DDBJ whole genome shotgun (WGS) entry which is preliminary data.</text>
</comment>
<dbReference type="Pfam" id="PF04545">
    <property type="entry name" value="Sigma70_r4"/>
    <property type="match status" value="1"/>
</dbReference>
<dbReference type="PRINTS" id="PR00046">
    <property type="entry name" value="SIGMA70FCT"/>
</dbReference>
<dbReference type="GO" id="GO:0003677">
    <property type="term" value="F:DNA binding"/>
    <property type="evidence" value="ECO:0007669"/>
    <property type="project" value="UniProtKB-KW"/>
</dbReference>
<dbReference type="CDD" id="cd06171">
    <property type="entry name" value="Sigma70_r4"/>
    <property type="match status" value="1"/>
</dbReference>
<dbReference type="InterPro" id="IPR013324">
    <property type="entry name" value="RNA_pol_sigma_r3/r4-like"/>
</dbReference>
<keyword evidence="2" id="KW-0805">Transcription regulation</keyword>
<dbReference type="InterPro" id="IPR014284">
    <property type="entry name" value="RNA_pol_sigma-70_dom"/>
</dbReference>
<dbReference type="AlphaFoldDB" id="A0A1G2P619"/>
<dbReference type="SUPFAM" id="SSF88659">
    <property type="entry name" value="Sigma3 and sigma4 domains of RNA polymerase sigma factors"/>
    <property type="match status" value="1"/>
</dbReference>
<dbReference type="InterPro" id="IPR007627">
    <property type="entry name" value="RNA_pol_sigma70_r2"/>
</dbReference>
<reference evidence="7 8" key="1">
    <citation type="journal article" date="2016" name="Nat. Commun.">
        <title>Thousands of microbial genomes shed light on interconnected biogeochemical processes in an aquifer system.</title>
        <authorList>
            <person name="Anantharaman K."/>
            <person name="Brown C.T."/>
            <person name="Hug L.A."/>
            <person name="Sharon I."/>
            <person name="Castelle C.J."/>
            <person name="Probst A.J."/>
            <person name="Thomas B.C."/>
            <person name="Singh A."/>
            <person name="Wilkins M.J."/>
            <person name="Karaoz U."/>
            <person name="Brodie E.L."/>
            <person name="Williams K.H."/>
            <person name="Hubbard S.S."/>
            <person name="Banfield J.F."/>
        </authorList>
    </citation>
    <scope>NUCLEOTIDE SEQUENCE [LARGE SCALE GENOMIC DNA]</scope>
</reference>
<keyword evidence="3" id="KW-0731">Sigma factor</keyword>
<dbReference type="PIRSF" id="PIRSF000770">
    <property type="entry name" value="RNA_pol_sigma-SigE/K"/>
    <property type="match status" value="1"/>
</dbReference>